<dbReference type="PROSITE" id="PS51309">
    <property type="entry name" value="PABC"/>
    <property type="match status" value="1"/>
</dbReference>
<dbReference type="InterPro" id="IPR002004">
    <property type="entry name" value="PABP_HYD_C"/>
</dbReference>
<evidence type="ECO:0000256" key="4">
    <source>
        <dbReference type="ARBA" id="ARBA00030979"/>
    </source>
</evidence>
<evidence type="ECO:0000313" key="10">
    <source>
        <dbReference type="Proteomes" id="UP000256601"/>
    </source>
</evidence>
<dbReference type="PANTHER" id="PTHR48025">
    <property type="entry name" value="OS02G0815200 PROTEIN"/>
    <property type="match status" value="1"/>
</dbReference>
<feature type="region of interest" description="Disordered" evidence="6">
    <location>
        <begin position="457"/>
        <end position="484"/>
    </location>
</feature>
<evidence type="ECO:0000259" key="8">
    <source>
        <dbReference type="PROSITE" id="PS51309"/>
    </source>
</evidence>
<proteinExistence type="inferred from homology"/>
<dbReference type="SMART" id="SM00360">
    <property type="entry name" value="RRM"/>
    <property type="match status" value="3"/>
</dbReference>
<dbReference type="InterPro" id="IPR035979">
    <property type="entry name" value="RBD_domain_sf"/>
</dbReference>
<feature type="domain" description="RRM" evidence="7">
    <location>
        <begin position="19"/>
        <end position="97"/>
    </location>
</feature>
<dbReference type="SUPFAM" id="SSF54928">
    <property type="entry name" value="RNA-binding domain, RBD"/>
    <property type="match status" value="2"/>
</dbReference>
<feature type="domain" description="RRM" evidence="7">
    <location>
        <begin position="293"/>
        <end position="370"/>
    </location>
</feature>
<feature type="domain" description="RRM" evidence="7">
    <location>
        <begin position="190"/>
        <end position="267"/>
    </location>
</feature>
<dbReference type="VEuPathDB" id="FungiDB:YALI1_B00675g"/>
<comment type="similarity">
    <text evidence="1">Belongs to the polyadenylate-binding protein type-1 family.</text>
</comment>
<evidence type="ECO:0000256" key="5">
    <source>
        <dbReference type="PROSITE-ProRule" id="PRU00176"/>
    </source>
</evidence>
<dbReference type="Gene3D" id="1.10.1900.10">
    <property type="entry name" value="c-terminal domain of poly(a) binding protein"/>
    <property type="match status" value="1"/>
</dbReference>
<dbReference type="GO" id="GO:0003729">
    <property type="term" value="F:mRNA binding"/>
    <property type="evidence" value="ECO:0007669"/>
    <property type="project" value="TreeGrafter"/>
</dbReference>
<evidence type="ECO:0000256" key="3">
    <source>
        <dbReference type="ARBA" id="ARBA00022884"/>
    </source>
</evidence>
<dbReference type="InterPro" id="IPR012677">
    <property type="entry name" value="Nucleotide-bd_a/b_plait_sf"/>
</dbReference>
<sequence length="589" mass="63830">MTEQCPLQTAMPQNTTTTMSIYVANLPGSVSEADLFELFKPHGPLKVIKIPRDPKLRTPLGHAYVTFYNPDHADAALGALKETELGGQQVTCALTEEVPSSASSMSTPPSSAHSPIDPARAVFVRDTRDGVDAATTKTALESLGAVSLQPKGPNAFVAVFPTAEEASKVLSDELANLEISPVRDPKTHFTNLFVRGLSRETTEEALRAEFERFGAVTSLLLPLDESHRAKGFGFVNFEEHRDAVTAVAALDGAELCGARISVSRAQSKVERQAELKRAYEANRIERLRNARGTNLYITNLNPAINNERLRAYFSKFGEITSVRIMLDAVGNSKGFGFVCFRDPDHASNAIAEMHNRPIEGNVLQVAIAHKKDPQSAPYSLGKRFPPSVGGAVPVVGMHGGIPGGMPMHSAPNMHHVPPHLVPPHLMQSHMVQSHMMPMGPMVPMHQMGPVMMRRDGGGNPVNPGGSTNIGNSTNSTNSSNPGKFKKRQPMLQPYGNIAASVAAAATPQAAKEIVGETLYPIVQRHPAIGKDADTTAHVTGIMLQHDNADILSWLEDEQLLNKRIQQASDAYREWLEEREGQDEAKQDEA</sequence>
<dbReference type="AlphaFoldDB" id="A0A371C3G6"/>
<evidence type="ECO:0000256" key="6">
    <source>
        <dbReference type="SAM" id="MobiDB-lite"/>
    </source>
</evidence>
<feature type="compositionally biased region" description="Low complexity" evidence="6">
    <location>
        <begin position="464"/>
        <end position="480"/>
    </location>
</feature>
<accession>A0A371C3G6</accession>
<dbReference type="CDD" id="cd00590">
    <property type="entry name" value="RRM_SF"/>
    <property type="match status" value="1"/>
</dbReference>
<evidence type="ECO:0000256" key="2">
    <source>
        <dbReference type="ARBA" id="ARBA00016348"/>
    </source>
</evidence>
<dbReference type="VEuPathDB" id="FungiDB:YALI0_B00616g"/>
<feature type="domain" description="PABC" evidence="8">
    <location>
        <begin position="494"/>
        <end position="576"/>
    </location>
</feature>
<protein>
    <recommendedName>
        <fullName evidence="2">Polyadenylate-binding protein, cytoplasmic and nuclear</fullName>
    </recommendedName>
    <alternativeName>
        <fullName evidence="4">Polyadenylate tail-binding protein</fullName>
    </alternativeName>
</protein>
<keyword evidence="3 5" id="KW-0694">RNA-binding</keyword>
<dbReference type="FunFam" id="3.30.70.330:FF:001405">
    <property type="entry name" value="YALI0B00616p"/>
    <property type="match status" value="1"/>
</dbReference>
<dbReference type="Proteomes" id="UP000256601">
    <property type="component" value="Unassembled WGS sequence"/>
</dbReference>
<dbReference type="EMBL" id="KZ859018">
    <property type="protein sequence ID" value="RDW24863.1"/>
    <property type="molecule type" value="Genomic_DNA"/>
</dbReference>
<reference evidence="9 10" key="1">
    <citation type="submission" date="2018-07" db="EMBL/GenBank/DDBJ databases">
        <title>Draft Genome Assemblies for Five Robust Yarrowia lipolytica Strains Exhibiting High Lipid Production and Pentose Sugar Utilization and Sugar Alcohol Secretion from Undetoxified Lignocellulosic Biomass Hydrolysates.</title>
        <authorList>
            <consortium name="DOE Joint Genome Institute"/>
            <person name="Walker C."/>
            <person name="Ryu S."/>
            <person name="Na H."/>
            <person name="Zane M."/>
            <person name="LaButti K."/>
            <person name="Lipzen A."/>
            <person name="Haridas S."/>
            <person name="Barry K."/>
            <person name="Grigoriev I.V."/>
            <person name="Quarterman J."/>
            <person name="Slininger P."/>
            <person name="Dien B."/>
            <person name="Trinh C.T."/>
        </authorList>
    </citation>
    <scope>NUCLEOTIDE SEQUENCE [LARGE SCALE GENOMIC DNA]</scope>
    <source>
        <strain evidence="9 10">YB392</strain>
    </source>
</reference>
<dbReference type="InterPro" id="IPR036053">
    <property type="entry name" value="PABP-dom"/>
</dbReference>
<dbReference type="PANTHER" id="PTHR48025:SF1">
    <property type="entry name" value="RRM DOMAIN-CONTAINING PROTEIN"/>
    <property type="match status" value="1"/>
</dbReference>
<name>A0A371C3G6_YARLL</name>
<evidence type="ECO:0000259" key="7">
    <source>
        <dbReference type="PROSITE" id="PS50102"/>
    </source>
</evidence>
<dbReference type="Pfam" id="PF00076">
    <property type="entry name" value="RRM_1"/>
    <property type="match status" value="3"/>
</dbReference>
<dbReference type="PROSITE" id="PS50102">
    <property type="entry name" value="RRM"/>
    <property type="match status" value="3"/>
</dbReference>
<dbReference type="InterPro" id="IPR050502">
    <property type="entry name" value="Euk_RNA-bind_prot"/>
</dbReference>
<evidence type="ECO:0000313" key="9">
    <source>
        <dbReference type="EMBL" id="RDW24863.1"/>
    </source>
</evidence>
<dbReference type="InterPro" id="IPR000504">
    <property type="entry name" value="RRM_dom"/>
</dbReference>
<dbReference type="Gene3D" id="3.30.70.330">
    <property type="match status" value="3"/>
</dbReference>
<dbReference type="SMART" id="SM00517">
    <property type="entry name" value="PolyA"/>
    <property type="match status" value="1"/>
</dbReference>
<dbReference type="Pfam" id="PF00658">
    <property type="entry name" value="MLLE"/>
    <property type="match status" value="1"/>
</dbReference>
<evidence type="ECO:0000256" key="1">
    <source>
        <dbReference type="ARBA" id="ARBA00008557"/>
    </source>
</evidence>
<organism evidence="9 10">
    <name type="scientific">Yarrowia lipolytica</name>
    <name type="common">Candida lipolytica</name>
    <dbReference type="NCBI Taxonomy" id="4952"/>
    <lineage>
        <taxon>Eukaryota</taxon>
        <taxon>Fungi</taxon>
        <taxon>Dikarya</taxon>
        <taxon>Ascomycota</taxon>
        <taxon>Saccharomycotina</taxon>
        <taxon>Dipodascomycetes</taxon>
        <taxon>Dipodascales</taxon>
        <taxon>Dipodascales incertae sedis</taxon>
        <taxon>Yarrowia</taxon>
    </lineage>
</organism>
<gene>
    <name evidence="9" type="ORF">B0I71DRAFT_84972</name>
</gene>
<dbReference type="SUPFAM" id="SSF63570">
    <property type="entry name" value="PABC (PABP) domain"/>
    <property type="match status" value="1"/>
</dbReference>